<dbReference type="PANTHER" id="PTHR33325">
    <property type="entry name" value="ZINC FINGER, CCHC-TYPE-RELATED"/>
    <property type="match status" value="1"/>
</dbReference>
<name>A0AB32WRI5_THECC</name>
<dbReference type="Proteomes" id="UP000694886">
    <property type="component" value="Chromosome 9"/>
</dbReference>
<proteinExistence type="predicted"/>
<dbReference type="GeneID" id="108663281"/>
<evidence type="ECO:0000256" key="1">
    <source>
        <dbReference type="SAM" id="MobiDB-lite"/>
    </source>
</evidence>
<feature type="region of interest" description="Disordered" evidence="1">
    <location>
        <begin position="139"/>
        <end position="160"/>
    </location>
</feature>
<gene>
    <name evidence="3" type="primary">LOC108663281</name>
</gene>
<dbReference type="AlphaFoldDB" id="A0AB32WRI5"/>
<dbReference type="KEGG" id="tcc:108663281"/>
<reference evidence="3" key="2">
    <citation type="submission" date="2025-08" db="UniProtKB">
        <authorList>
            <consortium name="RefSeq"/>
        </authorList>
    </citation>
    <scope>IDENTIFICATION</scope>
</reference>
<reference evidence="2" key="1">
    <citation type="journal article" date="1997" name="Nucleic Acids Res.">
        <title>tRNAscan-SE: a program for improved detection of transfer RNA genes in genomic sequence.</title>
        <authorList>
            <person name="Lowe T.M."/>
            <person name="Eddy S.R."/>
        </authorList>
    </citation>
    <scope>NUCLEOTIDE SEQUENCE [LARGE SCALE GENOMIC DNA]</scope>
    <source>
        <strain evidence="2">r\B97-61/B2</strain>
    </source>
</reference>
<dbReference type="Gramene" id="Tc09v2_t018860.1">
    <property type="protein sequence ID" value="Tc09v2_p018860.1"/>
    <property type="gene ID" value="Tc09v2_g018860"/>
</dbReference>
<organism evidence="2 3">
    <name type="scientific">Theobroma cacao</name>
    <name type="common">Cacao</name>
    <name type="synonym">Cocoa</name>
    <dbReference type="NCBI Taxonomy" id="3641"/>
    <lineage>
        <taxon>Eukaryota</taxon>
        <taxon>Viridiplantae</taxon>
        <taxon>Streptophyta</taxon>
        <taxon>Embryophyta</taxon>
        <taxon>Tracheophyta</taxon>
        <taxon>Spermatophyta</taxon>
        <taxon>Magnoliopsida</taxon>
        <taxon>eudicotyledons</taxon>
        <taxon>Gunneridae</taxon>
        <taxon>Pentapetalae</taxon>
        <taxon>rosids</taxon>
        <taxon>malvids</taxon>
        <taxon>Malvales</taxon>
        <taxon>Malvaceae</taxon>
        <taxon>Byttnerioideae</taxon>
        <taxon>Theobroma</taxon>
    </lineage>
</organism>
<sequence>MVNIEKLKFHILEVSGNNYLSWYLDVEMHLQRQGLANAIIIYGNANDKDKANALIFIHRHLHESLKTQYLSVRDPQILWTRLKESSNTGSYQFKTYSELISVLLTAKQTNELLLKNHDLRPASSKALLEANASFGKSTGRFNGRDHRLVHNPRNGGRRYKHPRQINLDLNHDNGKKPKNEHDESPVGIIDGLGNATIVLPNGTTLHIEDALLSSRSKKNLLSYKDVRRTGHHLETIDEQNKEFLCITSYKMGQKTIHEKLEASTK</sequence>
<evidence type="ECO:0000313" key="3">
    <source>
        <dbReference type="RefSeq" id="XP_017982368.1"/>
    </source>
</evidence>
<protein>
    <submittedName>
        <fullName evidence="3">Uncharacterized protein LOC108663281</fullName>
    </submittedName>
</protein>
<accession>A0AB32WRI5</accession>
<dbReference type="RefSeq" id="XP_017982368.1">
    <property type="nucleotide sequence ID" value="XM_018126879.1"/>
</dbReference>
<feature type="compositionally biased region" description="Basic residues" evidence="1">
    <location>
        <begin position="149"/>
        <end position="160"/>
    </location>
</feature>
<evidence type="ECO:0000313" key="2">
    <source>
        <dbReference type="Proteomes" id="UP000694886"/>
    </source>
</evidence>
<dbReference type="PANTHER" id="PTHR33325:SF11">
    <property type="entry name" value="COLD SHOCK DOMAIN-CONTAINING PROTEIN 4-LIKE"/>
    <property type="match status" value="1"/>
</dbReference>